<dbReference type="Proteomes" id="UP000500961">
    <property type="component" value="Chromosome"/>
</dbReference>
<keyword evidence="3" id="KW-1185">Reference proteome</keyword>
<feature type="domain" description="N-acetyltransferase" evidence="1">
    <location>
        <begin position="33"/>
        <end position="119"/>
    </location>
</feature>
<protein>
    <submittedName>
        <fullName evidence="2">GNAT family N-acetyltransferase</fullName>
    </submittedName>
</protein>
<reference evidence="2 3" key="1">
    <citation type="submission" date="2019-07" db="EMBL/GenBank/DDBJ databases">
        <title>Thalassofilum flectens gen. nov., sp. nov., a novel moderate thermophilic anaerobe from a shallow sea hot spring in Kunashir Island (Russia), representing a new family in the order Bacteroidales, and proposal of Thalassofilacea fam. nov.</title>
        <authorList>
            <person name="Kochetkova T.V."/>
            <person name="Podosokorskaya O.A."/>
            <person name="Novikov A."/>
            <person name="Elcheninov A.G."/>
            <person name="Toshchakov S.V."/>
            <person name="Kublanov I.V."/>
        </authorList>
    </citation>
    <scope>NUCLEOTIDE SEQUENCE [LARGE SCALE GENOMIC DNA]</scope>
    <source>
        <strain evidence="2 3">38-H</strain>
    </source>
</reference>
<dbReference type="AlphaFoldDB" id="A0A7D3Y5C0"/>
<dbReference type="PANTHER" id="PTHR41368:SF1">
    <property type="entry name" value="PROTEIN YGHO"/>
    <property type="match status" value="1"/>
</dbReference>
<dbReference type="CDD" id="cd04301">
    <property type="entry name" value="NAT_SF"/>
    <property type="match status" value="1"/>
</dbReference>
<evidence type="ECO:0000313" key="2">
    <source>
        <dbReference type="EMBL" id="QKG80509.1"/>
    </source>
</evidence>
<dbReference type="RefSeq" id="WP_173075286.1">
    <property type="nucleotide sequence ID" value="NZ_CP041345.1"/>
</dbReference>
<dbReference type="KEGG" id="ttz:FHG85_09595"/>
<accession>A0A7D3Y5C0</accession>
<dbReference type="Pfam" id="PF00583">
    <property type="entry name" value="Acetyltransf_1"/>
    <property type="match status" value="1"/>
</dbReference>
<dbReference type="InterPro" id="IPR000182">
    <property type="entry name" value="GNAT_dom"/>
</dbReference>
<dbReference type="Gene3D" id="3.40.630.30">
    <property type="match status" value="2"/>
</dbReference>
<dbReference type="SUPFAM" id="SSF55729">
    <property type="entry name" value="Acyl-CoA N-acyltransferases (Nat)"/>
    <property type="match status" value="1"/>
</dbReference>
<keyword evidence="2" id="KW-0808">Transferase</keyword>
<proteinExistence type="predicted"/>
<sequence length="373" mass="43279">MQIIQVKTKRQLREFIYVPAKIHSGHANWVPPIYSDEWDFYNPKKNRAMSYSDTILFLARKDGRTVGRIMGIINNRYNEIHNEKTARFFNLETYKDLDVAKALLRKVEEWAHSKGMERLIGPMGFSDKDPQGLLIEGYDQPIVLASNCNYPYLVDFVTQSGFEKDIDLVVYKVPIPDELPDFYLRILERVKRRANSFKMLNFSKRSELKPFIKPVLSLVNETFVDIYGFNPMDPEEMEELAAKYLTFIDPRFIKIIVNSDNKPLAFILGVPDICPGIQKSKGHLFPFGFIHILKAMKSAKMLSLLLGAIHPQYRNLGFDTWMGAEMLNEARKAGMTTIDSHLELETNKKMRAEMEKMGGVVYKRYRIFQKKLV</sequence>
<name>A0A7D3Y5C0_9BACT</name>
<gene>
    <name evidence="2" type="ORF">FHG85_09595</name>
</gene>
<dbReference type="InterPro" id="IPR016181">
    <property type="entry name" value="Acyl_CoA_acyltransferase"/>
</dbReference>
<dbReference type="EMBL" id="CP041345">
    <property type="protein sequence ID" value="QKG80509.1"/>
    <property type="molecule type" value="Genomic_DNA"/>
</dbReference>
<evidence type="ECO:0000313" key="3">
    <source>
        <dbReference type="Proteomes" id="UP000500961"/>
    </source>
</evidence>
<dbReference type="PANTHER" id="PTHR41368">
    <property type="entry name" value="PROTEIN YGHO"/>
    <property type="match status" value="1"/>
</dbReference>
<evidence type="ECO:0000259" key="1">
    <source>
        <dbReference type="Pfam" id="PF00583"/>
    </source>
</evidence>
<dbReference type="GO" id="GO:0016747">
    <property type="term" value="F:acyltransferase activity, transferring groups other than amino-acyl groups"/>
    <property type="evidence" value="ECO:0007669"/>
    <property type="project" value="InterPro"/>
</dbReference>
<organism evidence="2 3">
    <name type="scientific">Tenuifilum thalassicum</name>
    <dbReference type="NCBI Taxonomy" id="2590900"/>
    <lineage>
        <taxon>Bacteria</taxon>
        <taxon>Pseudomonadati</taxon>
        <taxon>Bacteroidota</taxon>
        <taxon>Bacteroidia</taxon>
        <taxon>Bacteroidales</taxon>
        <taxon>Tenuifilaceae</taxon>
        <taxon>Tenuifilum</taxon>
    </lineage>
</organism>
<dbReference type="InterPro" id="IPR039968">
    <property type="entry name" value="BcerS-like"/>
</dbReference>